<protein>
    <submittedName>
        <fullName evidence="3">Uncharacterized protein</fullName>
    </submittedName>
</protein>
<dbReference type="RefSeq" id="WP_284254707.1">
    <property type="nucleotide sequence ID" value="NZ_BAAAQO010000004.1"/>
</dbReference>
<evidence type="ECO:0000259" key="1">
    <source>
        <dbReference type="Pfam" id="PF06792"/>
    </source>
</evidence>
<dbReference type="Proteomes" id="UP001157034">
    <property type="component" value="Unassembled WGS sequence"/>
</dbReference>
<organism evidence="3 4">
    <name type="scientific">Pseudolysinimonas kribbensis</name>
    <dbReference type="NCBI Taxonomy" id="433641"/>
    <lineage>
        <taxon>Bacteria</taxon>
        <taxon>Bacillati</taxon>
        <taxon>Actinomycetota</taxon>
        <taxon>Actinomycetes</taxon>
        <taxon>Micrococcales</taxon>
        <taxon>Microbacteriaceae</taxon>
        <taxon>Pseudolysinimonas</taxon>
    </lineage>
</organism>
<dbReference type="NCBIfam" id="NF002674">
    <property type="entry name" value="PRK02399.1-2"/>
    <property type="match status" value="1"/>
</dbReference>
<dbReference type="Pfam" id="PF23189">
    <property type="entry name" value="UPF0261_C"/>
    <property type="match status" value="1"/>
</dbReference>
<dbReference type="PANTHER" id="PTHR31862:SF1">
    <property type="entry name" value="UPF0261 DOMAIN PROTEIN (AFU_ORTHOLOGUE AFUA_1G10120)"/>
    <property type="match status" value="1"/>
</dbReference>
<dbReference type="PIRSF" id="PIRSF033271">
    <property type="entry name" value="UCP033271"/>
    <property type="match status" value="1"/>
</dbReference>
<dbReference type="Gene3D" id="3.40.50.12030">
    <property type="entry name" value="Uncharacterised protein family UPF0261, NC domain"/>
    <property type="match status" value="1"/>
</dbReference>
<dbReference type="Pfam" id="PF06792">
    <property type="entry name" value="UPF0261"/>
    <property type="match status" value="1"/>
</dbReference>
<dbReference type="InterPro" id="IPR056778">
    <property type="entry name" value="UPF0261_C"/>
</dbReference>
<keyword evidence="4" id="KW-1185">Reference proteome</keyword>
<dbReference type="InterPro" id="IPR044122">
    <property type="entry name" value="UPF0261_N"/>
</dbReference>
<evidence type="ECO:0000259" key="2">
    <source>
        <dbReference type="Pfam" id="PF23189"/>
    </source>
</evidence>
<dbReference type="EMBL" id="BSVB01000001">
    <property type="protein sequence ID" value="GMA96044.1"/>
    <property type="molecule type" value="Genomic_DNA"/>
</dbReference>
<name>A0ABQ6K6P2_9MICO</name>
<feature type="domain" description="UPF0261" evidence="2">
    <location>
        <begin position="185"/>
        <end position="400"/>
    </location>
</feature>
<dbReference type="PANTHER" id="PTHR31862">
    <property type="entry name" value="UPF0261 DOMAIN PROTEIN (AFU_ORTHOLOGUE AFUA_1G10120)"/>
    <property type="match status" value="1"/>
</dbReference>
<dbReference type="InterPro" id="IPR008322">
    <property type="entry name" value="UPF0261"/>
</dbReference>
<reference evidence="4" key="1">
    <citation type="journal article" date="2019" name="Int. J. Syst. Evol. Microbiol.">
        <title>The Global Catalogue of Microorganisms (GCM) 10K type strain sequencing project: providing services to taxonomists for standard genome sequencing and annotation.</title>
        <authorList>
            <consortium name="The Broad Institute Genomics Platform"/>
            <consortium name="The Broad Institute Genome Sequencing Center for Infectious Disease"/>
            <person name="Wu L."/>
            <person name="Ma J."/>
        </authorList>
    </citation>
    <scope>NUCLEOTIDE SEQUENCE [LARGE SCALE GENOMIC DNA]</scope>
    <source>
        <strain evidence="4">NBRC 108894</strain>
    </source>
</reference>
<proteinExistence type="predicted"/>
<accession>A0ABQ6K6P2</accession>
<dbReference type="Gene3D" id="3.40.50.12020">
    <property type="entry name" value="Uncharacterised protein family UPF0261, NN domain"/>
    <property type="match status" value="1"/>
</dbReference>
<dbReference type="InterPro" id="IPR051353">
    <property type="entry name" value="Tobamovirus_resist_UPF0261"/>
</dbReference>
<feature type="domain" description="UPF0261" evidence="1">
    <location>
        <begin position="4"/>
        <end position="176"/>
    </location>
</feature>
<evidence type="ECO:0000313" key="4">
    <source>
        <dbReference type="Proteomes" id="UP001157034"/>
    </source>
</evidence>
<gene>
    <name evidence="3" type="ORF">GCM10025881_28680</name>
</gene>
<dbReference type="CDD" id="cd15488">
    <property type="entry name" value="Tm-1-like"/>
    <property type="match status" value="1"/>
</dbReference>
<sequence>MPHTVALVGALDTKSDEYAFVRDRLRDAGVDTLVVDTGVLGEPGFTPDIARDRVAAAGGGDIEALVRAGDRGAAMAIMAAGATRVVADLQERGEIQGAMALGGTGGTSLAATAFRPLPLGFPKLIVSTAASGNTEMYIEETDLILVPSIVDIAGLNRISIRILANAAAAMAGMVGAPAPQESGGKPMVAASMFGVTTPCVTRARARLEALGYEVLVFHMTGSGGRSLESLCRQGFFAGVLDVTTTELADHLVGGVFDAGEDRLTAAGATGTPQVISVGALDMVNFGPMDTVPPQFRGRTLYEHNSSVTLMRTTPDECAQLGAEVARKAAAATGPTTVFLPVRGVSAIAVEGGPFFDAEADERLFGAIREGLAGSSIPLVELELDVNDPAFADAMVDTLHAAIAAAH</sequence>
<evidence type="ECO:0000313" key="3">
    <source>
        <dbReference type="EMBL" id="GMA96044.1"/>
    </source>
</evidence>
<comment type="caution">
    <text evidence="3">The sequence shown here is derived from an EMBL/GenBank/DDBJ whole genome shotgun (WGS) entry which is preliminary data.</text>
</comment>